<evidence type="ECO:0000256" key="1">
    <source>
        <dbReference type="ARBA" id="ARBA00006479"/>
    </source>
</evidence>
<feature type="compositionally biased region" description="Basic residues" evidence="2">
    <location>
        <begin position="276"/>
        <end position="287"/>
    </location>
</feature>
<dbReference type="NCBIfam" id="NF045942">
    <property type="entry name" value="PolPhglucPhase"/>
    <property type="match status" value="1"/>
</dbReference>
<sequence length="287" mass="30854">MAEQLGFGIDIGGSGIKGAYVNLLSGEFATDRYRIPTPQPATPEAVAAAVKKLVDRFDVPASVPIGIDFPAPILHGVAPMIANLDPEWKDRDVLSLFSGYLDRPVFVVNDADAAGFAEVHYGAASGYDGLVIVLTLGTGIGSVLVMDGVLVPNTELGHLELDGRDAETHASSGVFERENLGWRRWASRLQRYFSHLEMLFSPDVFIVGGGISKKADKFLPLIETRAPIVPAELQNTAGIVGSALLAAVDAGTFTLDRETKKAIKKARKQIRSDKKNLKKAKKSKKSE</sequence>
<dbReference type="PANTHER" id="PTHR18964:SF146">
    <property type="entry name" value="POLYPHOSPHATE GLUCOKINASE"/>
    <property type="match status" value="1"/>
</dbReference>
<dbReference type="AlphaFoldDB" id="A0A2V1K2Q7"/>
<protein>
    <submittedName>
        <fullName evidence="3">Polyphosphate glucokinase</fullName>
    </submittedName>
</protein>
<proteinExistence type="inferred from homology"/>
<dbReference type="Proteomes" id="UP000245283">
    <property type="component" value="Unassembled WGS sequence"/>
</dbReference>
<dbReference type="InterPro" id="IPR043129">
    <property type="entry name" value="ATPase_NBD"/>
</dbReference>
<dbReference type="Gene3D" id="3.30.420.40">
    <property type="match status" value="2"/>
</dbReference>
<evidence type="ECO:0000313" key="3">
    <source>
        <dbReference type="EMBL" id="PWF24508.1"/>
    </source>
</evidence>
<accession>A0A2V1K2Q7</accession>
<dbReference type="EMBL" id="QETB01000006">
    <property type="protein sequence ID" value="PWF24508.1"/>
    <property type="molecule type" value="Genomic_DNA"/>
</dbReference>
<dbReference type="RefSeq" id="WP_109094404.1">
    <property type="nucleotide sequence ID" value="NZ_QETB01000006.1"/>
</dbReference>
<keyword evidence="3" id="KW-0808">Transferase</keyword>
<dbReference type="Pfam" id="PF00480">
    <property type="entry name" value="ROK"/>
    <property type="match status" value="1"/>
</dbReference>
<dbReference type="OrthoDB" id="849313at2"/>
<gene>
    <name evidence="3" type="ORF">DD236_10755</name>
</gene>
<keyword evidence="4" id="KW-1185">Reference proteome</keyword>
<evidence type="ECO:0000256" key="2">
    <source>
        <dbReference type="SAM" id="MobiDB-lite"/>
    </source>
</evidence>
<dbReference type="InterPro" id="IPR000600">
    <property type="entry name" value="ROK"/>
</dbReference>
<keyword evidence="3" id="KW-0418">Kinase</keyword>
<organism evidence="3 4">
    <name type="scientific">Ancrocorticia populi</name>
    <dbReference type="NCBI Taxonomy" id="2175228"/>
    <lineage>
        <taxon>Bacteria</taxon>
        <taxon>Bacillati</taxon>
        <taxon>Actinomycetota</taxon>
        <taxon>Actinomycetes</taxon>
        <taxon>Actinomycetales</taxon>
        <taxon>Actinomycetaceae</taxon>
        <taxon>Ancrocorticia</taxon>
    </lineage>
</organism>
<evidence type="ECO:0000313" key="4">
    <source>
        <dbReference type="Proteomes" id="UP000245283"/>
    </source>
</evidence>
<feature type="region of interest" description="Disordered" evidence="2">
    <location>
        <begin position="264"/>
        <end position="287"/>
    </location>
</feature>
<comment type="caution">
    <text evidence="3">The sequence shown here is derived from an EMBL/GenBank/DDBJ whole genome shotgun (WGS) entry which is preliminary data.</text>
</comment>
<dbReference type="CDD" id="cd24058">
    <property type="entry name" value="ASKHA_NBD_ROK_PPGK"/>
    <property type="match status" value="1"/>
</dbReference>
<dbReference type="SUPFAM" id="SSF53067">
    <property type="entry name" value="Actin-like ATPase domain"/>
    <property type="match status" value="1"/>
</dbReference>
<dbReference type="GO" id="GO:0016301">
    <property type="term" value="F:kinase activity"/>
    <property type="evidence" value="ECO:0007669"/>
    <property type="project" value="UniProtKB-KW"/>
</dbReference>
<reference evidence="4" key="1">
    <citation type="submission" date="2018-05" db="EMBL/GenBank/DDBJ databases">
        <authorList>
            <person name="Li Y."/>
        </authorList>
    </citation>
    <scope>NUCLEOTIDE SEQUENCE [LARGE SCALE GENOMIC DNA]</scope>
    <source>
        <strain evidence="4">sk1b4</strain>
    </source>
</reference>
<dbReference type="PANTHER" id="PTHR18964">
    <property type="entry name" value="ROK (REPRESSOR, ORF, KINASE) FAMILY"/>
    <property type="match status" value="1"/>
</dbReference>
<comment type="similarity">
    <text evidence="1">Belongs to the ROK (NagC/XylR) family.</text>
</comment>
<name>A0A2V1K2Q7_9ACTO</name>